<evidence type="ECO:0000256" key="6">
    <source>
        <dbReference type="ARBA" id="ARBA00022840"/>
    </source>
</evidence>
<dbReference type="InterPro" id="IPR004667">
    <property type="entry name" value="ADP_ATP_car_bac_type"/>
</dbReference>
<name>A0AAD9IJU3_PROWI</name>
<feature type="region of interest" description="Disordered" evidence="10">
    <location>
        <begin position="500"/>
        <end position="539"/>
    </location>
</feature>
<evidence type="ECO:0000313" key="12">
    <source>
        <dbReference type="Proteomes" id="UP001255856"/>
    </source>
</evidence>
<dbReference type="Proteomes" id="UP001255856">
    <property type="component" value="Unassembled WGS sequence"/>
</dbReference>
<gene>
    <name evidence="11" type="ORF">QBZ16_004342</name>
</gene>
<dbReference type="GO" id="GO:0005471">
    <property type="term" value="F:ATP:ADP antiporter activity"/>
    <property type="evidence" value="ECO:0007669"/>
    <property type="project" value="InterPro"/>
</dbReference>
<keyword evidence="5 9" id="KW-0547">Nucleotide-binding</keyword>
<evidence type="ECO:0000256" key="8">
    <source>
        <dbReference type="ARBA" id="ARBA00023136"/>
    </source>
</evidence>
<sequence>MVQNLWPKFVPMASLFFLLAFVNTVLDTIKDTLVITAVGGGTQVIPFITVYGVLPASFLFLLAFSAGTRRFSRQRLFNVVIGGFLAFIAAFALVFPAHGSLHFSALAARLSGALPVGLAGAVGMLRNWLFTLFYCVSELWGDACLSLLFWGLANETTRWDEAPVLYPLYGVGANVAQTLAGRAMRLAFAGSAVGADAGAAAAGAYATRLRAMLALCCAICGCIIALQTWIARRFRAARAPPPPPGALGVAAEADSDGEAKAPPASSAGMSLRQAWQFLRRSPQIRCLALLAVSQGVTSNLLDLAWKHHLHRLAATPAAYSAILGDTAMWTGIVTGSLMFVSPSLFRRLGWEGVAKATPRVMLFVGTPFFMGAIVYNFWLAGTAAGPPTLRALVILGAALQVSSKGAKFSLFKPAEEMVYIGLDDESRSKGKAAIDVVGAQSGKSISSLLQQTLLLLSGGHVSRILPVMAGCFLAMIRQWLGAVTVLAGVIRAQKEATALAEKGAERAPREQQAAAAAPANGSSPGLTAARLPASTAGEA</sequence>
<comment type="similarity">
    <text evidence="2 9">Belongs to the ADP/ATP translocase tlc family.</text>
</comment>
<feature type="compositionally biased region" description="Low complexity" evidence="10">
    <location>
        <begin position="510"/>
        <end position="519"/>
    </location>
</feature>
<dbReference type="EMBL" id="JASFZW010000006">
    <property type="protein sequence ID" value="KAK2077497.1"/>
    <property type="molecule type" value="Genomic_DNA"/>
</dbReference>
<keyword evidence="6 9" id="KW-0067">ATP-binding</keyword>
<comment type="subcellular location">
    <subcellularLocation>
        <location evidence="1">Membrane</location>
        <topology evidence="1">Multi-pass membrane protein</topology>
    </subcellularLocation>
    <subcellularLocation>
        <location evidence="9">Plastid</location>
        <location evidence="9">Chloroplast membrane</location>
        <topology evidence="9">Multi-pass membrane protein</topology>
    </subcellularLocation>
</comment>
<organism evidence="11 12">
    <name type="scientific">Prototheca wickerhamii</name>
    <dbReference type="NCBI Taxonomy" id="3111"/>
    <lineage>
        <taxon>Eukaryota</taxon>
        <taxon>Viridiplantae</taxon>
        <taxon>Chlorophyta</taxon>
        <taxon>core chlorophytes</taxon>
        <taxon>Trebouxiophyceae</taxon>
        <taxon>Chlorellales</taxon>
        <taxon>Chlorellaceae</taxon>
        <taxon>Prototheca</taxon>
    </lineage>
</organism>
<feature type="transmembrane region" description="Helical" evidence="9">
    <location>
        <begin position="101"/>
        <end position="125"/>
    </location>
</feature>
<evidence type="ECO:0000256" key="3">
    <source>
        <dbReference type="ARBA" id="ARBA00022448"/>
    </source>
</evidence>
<feature type="transmembrane region" description="Helical" evidence="9">
    <location>
        <begin position="43"/>
        <end position="64"/>
    </location>
</feature>
<comment type="caution">
    <text evidence="11">The sequence shown here is derived from an EMBL/GenBank/DDBJ whole genome shotgun (WGS) entry which is preliminary data.</text>
</comment>
<dbReference type="AlphaFoldDB" id="A0AAD9IJU3"/>
<evidence type="ECO:0000256" key="2">
    <source>
        <dbReference type="ARBA" id="ARBA00007127"/>
    </source>
</evidence>
<evidence type="ECO:0000256" key="10">
    <source>
        <dbReference type="SAM" id="MobiDB-lite"/>
    </source>
</evidence>
<feature type="transmembrane region" description="Helical" evidence="9">
    <location>
        <begin position="317"/>
        <end position="340"/>
    </location>
</feature>
<feature type="region of interest" description="Disordered" evidence="10">
    <location>
        <begin position="245"/>
        <end position="265"/>
    </location>
</feature>
<dbReference type="Pfam" id="PF03219">
    <property type="entry name" value="TLC"/>
    <property type="match status" value="1"/>
</dbReference>
<dbReference type="GO" id="GO:0031969">
    <property type="term" value="C:chloroplast membrane"/>
    <property type="evidence" value="ECO:0007669"/>
    <property type="project" value="UniProtKB-SubCell"/>
</dbReference>
<evidence type="ECO:0000256" key="5">
    <source>
        <dbReference type="ARBA" id="ARBA00022741"/>
    </source>
</evidence>
<keyword evidence="3 9" id="KW-0813">Transport</keyword>
<keyword evidence="12" id="KW-1185">Reference proteome</keyword>
<protein>
    <recommendedName>
        <fullName evidence="9">ADP,ATP carrier protein</fullName>
    </recommendedName>
</protein>
<keyword evidence="9" id="KW-0934">Plastid</keyword>
<feature type="transmembrane region" description="Helical" evidence="9">
    <location>
        <begin position="76"/>
        <end position="95"/>
    </location>
</feature>
<evidence type="ECO:0000256" key="4">
    <source>
        <dbReference type="ARBA" id="ARBA00022692"/>
    </source>
</evidence>
<dbReference type="PANTHER" id="PTHR31187:SF1">
    <property type="entry name" value="ADP,ATP CARRIER PROTEIN 1"/>
    <property type="match status" value="1"/>
</dbReference>
<accession>A0AAD9IJU3</accession>
<keyword evidence="4 9" id="KW-0812">Transmembrane</keyword>
<dbReference type="GO" id="GO:0005524">
    <property type="term" value="F:ATP binding"/>
    <property type="evidence" value="ECO:0007669"/>
    <property type="project" value="UniProtKB-KW"/>
</dbReference>
<evidence type="ECO:0000256" key="9">
    <source>
        <dbReference type="RuleBase" id="RU363121"/>
    </source>
</evidence>
<keyword evidence="9" id="KW-0150">Chloroplast</keyword>
<proteinExistence type="inferred from homology"/>
<evidence type="ECO:0000313" key="11">
    <source>
        <dbReference type="EMBL" id="KAK2077497.1"/>
    </source>
</evidence>
<evidence type="ECO:0000256" key="1">
    <source>
        <dbReference type="ARBA" id="ARBA00004141"/>
    </source>
</evidence>
<dbReference type="PANTHER" id="PTHR31187">
    <property type="match status" value="1"/>
</dbReference>
<feature type="transmembrane region" description="Helical" evidence="9">
    <location>
        <begin position="212"/>
        <end position="231"/>
    </location>
</feature>
<feature type="transmembrane region" description="Helical" evidence="9">
    <location>
        <begin position="360"/>
        <end position="380"/>
    </location>
</feature>
<evidence type="ECO:0000256" key="7">
    <source>
        <dbReference type="ARBA" id="ARBA00022989"/>
    </source>
</evidence>
<keyword evidence="7 9" id="KW-1133">Transmembrane helix</keyword>
<reference evidence="11" key="1">
    <citation type="submission" date="2021-01" db="EMBL/GenBank/DDBJ databases">
        <authorList>
            <person name="Eckstrom K.M.E."/>
        </authorList>
    </citation>
    <scope>NUCLEOTIDE SEQUENCE</scope>
    <source>
        <strain evidence="11">UVCC 0001</strain>
    </source>
</reference>
<keyword evidence="8 9" id="KW-0472">Membrane</keyword>